<dbReference type="Proteomes" id="UP000009046">
    <property type="component" value="Unassembled WGS sequence"/>
</dbReference>
<dbReference type="KEGG" id="phu:Phum_PHUM430020"/>
<evidence type="ECO:0000256" key="5">
    <source>
        <dbReference type="SAM" id="MobiDB-lite"/>
    </source>
</evidence>
<evidence type="ECO:0000313" key="6">
    <source>
        <dbReference type="EMBL" id="EEB16618.1"/>
    </source>
</evidence>
<sequence>MSVFGLKFCWGDLDVVYQWKSVDFEFPNDGIRENYLNTGEYVPGTYALPLDVDVWYKGNERSVFLTFPKFFKGIPTTLGKISSNHHNGSHLVQAYPDWSWHSQTNCDGLISVFRTQIDKCDRLWAVDSGVVDLTLPTRRRQCSPKLMAFNLNNGHLIVKHVFPETLLKEDSLLTNLAIDISDASSNGCSDTFVYVSDTMGYSLLVLDLKRNKSWKITKNSMYPYPPHGMFNTNGIEFELMDGILGMALGPGDNNDKTLFYHSLASLRESSVPTSIIKNEQNFLTTNMAISKQFQTSKEARNYQSAGQAFDKNGILYFGMVDNTLNCWNHRKPYVKENLHELIKDDVNLRFSSGLKVIDNPNEGEEVWMVTNKFEKVMVGQQNPSEYNYRVLKGNVNELLKNSKCKQEQIITFPMKNFHNENKVTHGRPSQSSGYGYHHNNRQNNNY</sequence>
<dbReference type="InterPro" id="IPR011042">
    <property type="entry name" value="6-blade_b-propeller_TolB-like"/>
</dbReference>
<dbReference type="RefSeq" id="XP_002429356.1">
    <property type="nucleotide sequence ID" value="XM_002429311.1"/>
</dbReference>
<dbReference type="Gene3D" id="2.120.10.30">
    <property type="entry name" value="TolB, C-terminal domain"/>
    <property type="match status" value="1"/>
</dbReference>
<evidence type="ECO:0000313" key="7">
    <source>
        <dbReference type="EnsemblMetazoa" id="PHUM430020-PA"/>
    </source>
</evidence>
<evidence type="ECO:0000256" key="4">
    <source>
        <dbReference type="ARBA" id="ARBA00023180"/>
    </source>
</evidence>
<dbReference type="GO" id="GO:0005576">
    <property type="term" value="C:extracellular region"/>
    <property type="evidence" value="ECO:0007669"/>
    <property type="project" value="UniProtKB-SubCell"/>
</dbReference>
<protein>
    <submittedName>
        <fullName evidence="6">Major royal jelly protein 4, putative</fullName>
    </submittedName>
</protein>
<evidence type="ECO:0000256" key="2">
    <source>
        <dbReference type="ARBA" id="ARBA00009127"/>
    </source>
</evidence>
<organism>
    <name type="scientific">Pediculus humanus subsp. corporis</name>
    <name type="common">Body louse</name>
    <dbReference type="NCBI Taxonomy" id="121224"/>
    <lineage>
        <taxon>Eukaryota</taxon>
        <taxon>Metazoa</taxon>
        <taxon>Ecdysozoa</taxon>
        <taxon>Arthropoda</taxon>
        <taxon>Hexapoda</taxon>
        <taxon>Insecta</taxon>
        <taxon>Pterygota</taxon>
        <taxon>Neoptera</taxon>
        <taxon>Paraneoptera</taxon>
        <taxon>Psocodea</taxon>
        <taxon>Troctomorpha</taxon>
        <taxon>Phthiraptera</taxon>
        <taxon>Anoplura</taxon>
        <taxon>Pediculidae</taxon>
        <taxon>Pediculus</taxon>
    </lineage>
</organism>
<comment type="subcellular location">
    <subcellularLocation>
        <location evidence="1">Secreted</location>
    </subcellularLocation>
</comment>
<keyword evidence="4" id="KW-0325">Glycoprotein</keyword>
<dbReference type="Pfam" id="PF03022">
    <property type="entry name" value="MRJP"/>
    <property type="match status" value="1"/>
</dbReference>
<accession>E0VTB2</accession>
<dbReference type="InterPro" id="IPR017996">
    <property type="entry name" value="MRJP/yellow-related"/>
</dbReference>
<dbReference type="OMA" id="DPKWGTF"/>
<dbReference type="EMBL" id="AAZO01005250">
    <property type="status" value="NOT_ANNOTATED_CDS"/>
    <property type="molecule type" value="Genomic_DNA"/>
</dbReference>
<dbReference type="PANTHER" id="PTHR10009:SF7">
    <property type="entry name" value="GH10609P-RELATED"/>
    <property type="match status" value="1"/>
</dbReference>
<dbReference type="InParanoid" id="E0VTB2"/>
<feature type="region of interest" description="Disordered" evidence="5">
    <location>
        <begin position="419"/>
        <end position="446"/>
    </location>
</feature>
<dbReference type="OrthoDB" id="8184345at2759"/>
<keyword evidence="8" id="KW-1185">Reference proteome</keyword>
<dbReference type="EMBL" id="DS235761">
    <property type="protein sequence ID" value="EEB16618.1"/>
    <property type="molecule type" value="Genomic_DNA"/>
</dbReference>
<dbReference type="GeneID" id="8230157"/>
<dbReference type="EnsemblMetazoa" id="PHUM430020-RA">
    <property type="protein sequence ID" value="PHUM430020-PA"/>
    <property type="gene ID" value="PHUM430020"/>
</dbReference>
<dbReference type="eggNOG" id="ENOG502QU9G">
    <property type="taxonomic scope" value="Eukaryota"/>
</dbReference>
<dbReference type="PRINTS" id="PR01366">
    <property type="entry name" value="ROYALJELLY"/>
</dbReference>
<dbReference type="CTD" id="8230157"/>
<gene>
    <name evidence="7" type="primary">8230157</name>
    <name evidence="6" type="ORF">Phum_PHUM430020</name>
</gene>
<evidence type="ECO:0000256" key="1">
    <source>
        <dbReference type="ARBA" id="ARBA00004613"/>
    </source>
</evidence>
<reference evidence="6" key="1">
    <citation type="submission" date="2007-04" db="EMBL/GenBank/DDBJ databases">
        <title>Annotation of Pediculus humanus corporis strain USDA.</title>
        <authorList>
            <person name="Kirkness E."/>
            <person name="Hannick L."/>
            <person name="Hass B."/>
            <person name="Bruggner R."/>
            <person name="Lawson D."/>
            <person name="Bidwell S."/>
            <person name="Joardar V."/>
            <person name="Caler E."/>
            <person name="Walenz B."/>
            <person name="Inman J."/>
            <person name="Schobel S."/>
            <person name="Galinsky K."/>
            <person name="Amedeo P."/>
            <person name="Strausberg R."/>
        </authorList>
    </citation>
    <scope>NUCLEOTIDE SEQUENCE</scope>
    <source>
        <strain evidence="6">USDA</strain>
    </source>
</reference>
<dbReference type="VEuPathDB" id="VectorBase:PHUM430020"/>
<reference evidence="6" key="2">
    <citation type="submission" date="2007-04" db="EMBL/GenBank/DDBJ databases">
        <title>The genome of the human body louse.</title>
        <authorList>
            <consortium name="The Human Body Louse Genome Consortium"/>
            <person name="Kirkness E."/>
            <person name="Walenz B."/>
            <person name="Hass B."/>
            <person name="Bruggner R."/>
            <person name="Strausberg R."/>
        </authorList>
    </citation>
    <scope>NUCLEOTIDE SEQUENCE</scope>
    <source>
        <strain evidence="6">USDA</strain>
    </source>
</reference>
<keyword evidence="3" id="KW-0964">Secreted</keyword>
<dbReference type="AlphaFoldDB" id="E0VTB2"/>
<dbReference type="HOGENOM" id="CLU_031076_2_0_1"/>
<dbReference type="EMBL" id="AAZO01005249">
    <property type="status" value="NOT_ANNOTATED_CDS"/>
    <property type="molecule type" value="Genomic_DNA"/>
</dbReference>
<evidence type="ECO:0000313" key="8">
    <source>
        <dbReference type="Proteomes" id="UP000009046"/>
    </source>
</evidence>
<comment type="similarity">
    <text evidence="2">Belongs to the major royal jelly protein family.</text>
</comment>
<evidence type="ECO:0000256" key="3">
    <source>
        <dbReference type="ARBA" id="ARBA00022525"/>
    </source>
</evidence>
<dbReference type="PANTHER" id="PTHR10009">
    <property type="entry name" value="PROTEIN YELLOW-RELATED"/>
    <property type="match status" value="1"/>
</dbReference>
<dbReference type="FunFam" id="2.120.10.30:FF:000045">
    <property type="entry name" value="Blast:Protein yellow"/>
    <property type="match status" value="1"/>
</dbReference>
<reference evidence="7" key="3">
    <citation type="submission" date="2021-02" db="UniProtKB">
        <authorList>
            <consortium name="EnsemblMetazoa"/>
        </authorList>
    </citation>
    <scope>IDENTIFICATION</scope>
    <source>
        <strain evidence="7">USDA</strain>
    </source>
</reference>
<proteinExistence type="inferred from homology"/>
<name>E0VTB2_PEDHC</name>